<dbReference type="PANTHER" id="PTHR45749:SF21">
    <property type="entry name" value="DUF4371 DOMAIN-CONTAINING PROTEIN"/>
    <property type="match status" value="1"/>
</dbReference>
<protein>
    <recommendedName>
        <fullName evidence="2">DUF4371 domain-containing protein</fullName>
    </recommendedName>
</protein>
<evidence type="ECO:0000256" key="1">
    <source>
        <dbReference type="SAM" id="Phobius"/>
    </source>
</evidence>
<feature type="transmembrane region" description="Helical" evidence="1">
    <location>
        <begin position="324"/>
        <end position="345"/>
    </location>
</feature>
<keyword evidence="1" id="KW-0472">Membrane</keyword>
<evidence type="ECO:0000313" key="3">
    <source>
        <dbReference type="EMBL" id="KAJ8881894.1"/>
    </source>
</evidence>
<organism evidence="3 4">
    <name type="scientific">Dryococelus australis</name>
    <dbReference type="NCBI Taxonomy" id="614101"/>
    <lineage>
        <taxon>Eukaryota</taxon>
        <taxon>Metazoa</taxon>
        <taxon>Ecdysozoa</taxon>
        <taxon>Arthropoda</taxon>
        <taxon>Hexapoda</taxon>
        <taxon>Insecta</taxon>
        <taxon>Pterygota</taxon>
        <taxon>Neoptera</taxon>
        <taxon>Polyneoptera</taxon>
        <taxon>Phasmatodea</taxon>
        <taxon>Verophasmatodea</taxon>
        <taxon>Anareolatae</taxon>
        <taxon>Phasmatidae</taxon>
        <taxon>Eurycanthinae</taxon>
        <taxon>Dryococelus</taxon>
    </lineage>
</organism>
<evidence type="ECO:0000259" key="2">
    <source>
        <dbReference type="Pfam" id="PF14291"/>
    </source>
</evidence>
<evidence type="ECO:0000313" key="4">
    <source>
        <dbReference type="Proteomes" id="UP001159363"/>
    </source>
</evidence>
<dbReference type="EMBL" id="JARBHB010000006">
    <property type="protein sequence ID" value="KAJ8881894.1"/>
    <property type="molecule type" value="Genomic_DNA"/>
</dbReference>
<dbReference type="PANTHER" id="PTHR45749">
    <property type="match status" value="1"/>
</dbReference>
<dbReference type="Pfam" id="PF14291">
    <property type="entry name" value="DUF4371"/>
    <property type="match status" value="1"/>
</dbReference>
<sequence>MEHVAEEDVCGTPTISSHTIISYNQLQPDSVSASDSGNKVPDLVMLDTRAKQLIESNKQKLIPIVEAIIFRDIALRGYQNKSGGRFDENNDSEINDGNFRSLLRFRIDSDDATLKDRIQNTPKKATFTNMTYQNDLIECYEATDLCHSEQMSISIRYVDLESHPHLVREDLIKFVKVIDLTGKSLSNTIIGVLEKLGLSLDDLRGQGYDGGSNMSGAFKGAQSYVRVLQPLATYVQCYRHCLNLALVKACGSQVQSLRSMIGIVEETTNFARDSPKRLELLKKKAQDHCPDVTGDTLLPLSKTRWVERHEDFLRFKDLLPAASGLYYSIMNFQYILALYVVVHVMKCTLPLLRQLQSPKLDIGQAEDMTQAIVLAIKKYRNEENFSSIFKESVKIFF</sequence>
<keyword evidence="1" id="KW-0812">Transmembrane</keyword>
<dbReference type="Proteomes" id="UP001159363">
    <property type="component" value="Chromosome 5"/>
</dbReference>
<dbReference type="InterPro" id="IPR025398">
    <property type="entry name" value="DUF4371"/>
</dbReference>
<reference evidence="3 4" key="1">
    <citation type="submission" date="2023-02" db="EMBL/GenBank/DDBJ databases">
        <title>LHISI_Scaffold_Assembly.</title>
        <authorList>
            <person name="Stuart O.P."/>
            <person name="Cleave R."/>
            <person name="Magrath M.J.L."/>
            <person name="Mikheyev A.S."/>
        </authorList>
    </citation>
    <scope>NUCLEOTIDE SEQUENCE [LARGE SCALE GENOMIC DNA]</scope>
    <source>
        <strain evidence="3">Daus_M_001</strain>
        <tissue evidence="3">Leg muscle</tissue>
    </source>
</reference>
<proteinExistence type="predicted"/>
<comment type="caution">
    <text evidence="3">The sequence shown here is derived from an EMBL/GenBank/DDBJ whole genome shotgun (WGS) entry which is preliminary data.</text>
</comment>
<accession>A0ABQ9HC99</accession>
<name>A0ABQ9HC99_9NEOP</name>
<keyword evidence="4" id="KW-1185">Reference proteome</keyword>
<keyword evidence="1" id="KW-1133">Transmembrane helix</keyword>
<feature type="domain" description="DUF4371" evidence="2">
    <location>
        <begin position="141"/>
        <end position="220"/>
    </location>
</feature>
<gene>
    <name evidence="3" type="ORF">PR048_018380</name>
</gene>